<evidence type="ECO:0000313" key="1">
    <source>
        <dbReference type="EMBL" id="KAA9339870.1"/>
    </source>
</evidence>
<organism evidence="1 2">
    <name type="scientific">Hymenobacter busanensis</name>
    <dbReference type="NCBI Taxonomy" id="2607656"/>
    <lineage>
        <taxon>Bacteria</taxon>
        <taxon>Pseudomonadati</taxon>
        <taxon>Bacteroidota</taxon>
        <taxon>Cytophagia</taxon>
        <taxon>Cytophagales</taxon>
        <taxon>Hymenobacteraceae</taxon>
        <taxon>Hymenobacter</taxon>
    </lineage>
</organism>
<dbReference type="AlphaFoldDB" id="A0A7L4ZU73"/>
<evidence type="ECO:0000313" key="2">
    <source>
        <dbReference type="Proteomes" id="UP000326380"/>
    </source>
</evidence>
<sequence>MAYKKSSLPLWGYLLALGAALVAGYKYLWPMVKPLPKGVVTAGMPVVNGVVKMAAPTLAVGEPVPDVISTAAPLAHYVEPLPLPSSQGIRSAPVVMDEMMPE</sequence>
<keyword evidence="2" id="KW-1185">Reference proteome</keyword>
<dbReference type="RefSeq" id="WP_160619957.1">
    <property type="nucleotide sequence ID" value="NZ_CP047647.1"/>
</dbReference>
<comment type="caution">
    <text evidence="1">The sequence shown here is derived from an EMBL/GenBank/DDBJ whole genome shotgun (WGS) entry which is preliminary data.</text>
</comment>
<proteinExistence type="predicted"/>
<gene>
    <name evidence="1" type="ORF">F0P96_04435</name>
</gene>
<protein>
    <submittedName>
        <fullName evidence="1">Uncharacterized protein</fullName>
    </submittedName>
</protein>
<name>A0A7L4ZU73_9BACT</name>
<dbReference type="EMBL" id="VTWU01000001">
    <property type="protein sequence ID" value="KAA9339870.1"/>
    <property type="molecule type" value="Genomic_DNA"/>
</dbReference>
<accession>A0A7L4ZU73</accession>
<reference evidence="1 2" key="1">
    <citation type="submission" date="2019-09" db="EMBL/GenBank/DDBJ databases">
        <title>Genome sequence of Hymenobacter sp. M3.</title>
        <authorList>
            <person name="Srinivasan S."/>
        </authorList>
    </citation>
    <scope>NUCLEOTIDE SEQUENCE [LARGE SCALE GENOMIC DNA]</scope>
    <source>
        <strain evidence="1 2">M3</strain>
    </source>
</reference>
<dbReference type="Proteomes" id="UP000326380">
    <property type="component" value="Unassembled WGS sequence"/>
</dbReference>